<keyword evidence="2" id="KW-0175">Coiled coil</keyword>
<accession>A0ABD1LPE0</accession>
<dbReference type="InterPro" id="IPR055135">
    <property type="entry name" value="PRMT_dom"/>
</dbReference>
<keyword evidence="6" id="KW-1185">Reference proteome</keyword>
<evidence type="ECO:0000256" key="1">
    <source>
        <dbReference type="ARBA" id="ARBA00022691"/>
    </source>
</evidence>
<dbReference type="Gene3D" id="2.70.160.11">
    <property type="entry name" value="Hnrnp arginine n-methyltransferase1"/>
    <property type="match status" value="1"/>
</dbReference>
<comment type="caution">
    <text evidence="5">The sequence shown here is derived from an EMBL/GenBank/DDBJ whole genome shotgun (WGS) entry which is preliminary data.</text>
</comment>
<dbReference type="EMBL" id="JBGMDY010000008">
    <property type="protein sequence ID" value="KAL2324800.1"/>
    <property type="molecule type" value="Genomic_DNA"/>
</dbReference>
<evidence type="ECO:0000313" key="6">
    <source>
        <dbReference type="Proteomes" id="UP001603857"/>
    </source>
</evidence>
<sequence length="293" mass="33649">MEIVYPVEDDNTFLWKLHDLHNNESNVFDGISLTPPGLDSTLSVKRQQYAMHCDPIREEINLILQLSEPFKIFEFDFWKWPESYGETELCVKATNDGRVHAVVSWWVLQLDQEGPYIIPLLLGPDAWCDHWKQCEDFEKIFSQAKYEAASCGGGSECSPLDRGVEEKIRIQSWFFAVDGKNKGRVYGVGKVEAGYRCGDNFTQPTTSSASSQKITMLEEKVRKTQEENERLSQKFETLLNVVLSLLPVDAAQQIFQQSEENQQDPQQSSPQPSYQATENQENNDHFPSNYEDY</sequence>
<dbReference type="Proteomes" id="UP001603857">
    <property type="component" value="Unassembled WGS sequence"/>
</dbReference>
<evidence type="ECO:0000313" key="5">
    <source>
        <dbReference type="EMBL" id="KAL2324800.1"/>
    </source>
</evidence>
<evidence type="ECO:0000259" key="4">
    <source>
        <dbReference type="Pfam" id="PF22528"/>
    </source>
</evidence>
<proteinExistence type="predicted"/>
<dbReference type="AlphaFoldDB" id="A0ABD1LPE0"/>
<feature type="coiled-coil region" evidence="2">
    <location>
        <begin position="214"/>
        <end position="241"/>
    </location>
</feature>
<dbReference type="InterPro" id="IPR029063">
    <property type="entry name" value="SAM-dependent_MTases_sf"/>
</dbReference>
<evidence type="ECO:0000256" key="2">
    <source>
        <dbReference type="SAM" id="Coils"/>
    </source>
</evidence>
<organism evidence="5 6">
    <name type="scientific">Flemingia macrophylla</name>
    <dbReference type="NCBI Taxonomy" id="520843"/>
    <lineage>
        <taxon>Eukaryota</taxon>
        <taxon>Viridiplantae</taxon>
        <taxon>Streptophyta</taxon>
        <taxon>Embryophyta</taxon>
        <taxon>Tracheophyta</taxon>
        <taxon>Spermatophyta</taxon>
        <taxon>Magnoliopsida</taxon>
        <taxon>eudicotyledons</taxon>
        <taxon>Gunneridae</taxon>
        <taxon>Pentapetalae</taxon>
        <taxon>rosids</taxon>
        <taxon>fabids</taxon>
        <taxon>Fabales</taxon>
        <taxon>Fabaceae</taxon>
        <taxon>Papilionoideae</taxon>
        <taxon>50 kb inversion clade</taxon>
        <taxon>NPAAA clade</taxon>
        <taxon>indigoferoid/millettioid clade</taxon>
        <taxon>Phaseoleae</taxon>
        <taxon>Flemingia</taxon>
    </lineage>
</organism>
<feature type="region of interest" description="Disordered" evidence="3">
    <location>
        <begin position="254"/>
        <end position="293"/>
    </location>
</feature>
<protein>
    <recommendedName>
        <fullName evidence="4">Protein arginine N-methyltransferase domain-containing protein</fullName>
    </recommendedName>
</protein>
<dbReference type="Pfam" id="PF22528">
    <property type="entry name" value="PRMT_C"/>
    <property type="match status" value="1"/>
</dbReference>
<feature type="domain" description="Protein arginine N-methyltransferase" evidence="4">
    <location>
        <begin position="50"/>
        <end position="134"/>
    </location>
</feature>
<gene>
    <name evidence="5" type="ORF">Fmac_023858</name>
</gene>
<name>A0ABD1LPE0_9FABA</name>
<keyword evidence="1" id="KW-0949">S-adenosyl-L-methionine</keyword>
<reference evidence="5 6" key="1">
    <citation type="submission" date="2024-08" db="EMBL/GenBank/DDBJ databases">
        <title>Insights into the chromosomal genome structure of Flemingia macrophylla.</title>
        <authorList>
            <person name="Ding Y."/>
            <person name="Zhao Y."/>
            <person name="Bi W."/>
            <person name="Wu M."/>
            <person name="Zhao G."/>
            <person name="Gong Y."/>
            <person name="Li W."/>
            <person name="Zhang P."/>
        </authorList>
    </citation>
    <scope>NUCLEOTIDE SEQUENCE [LARGE SCALE GENOMIC DNA]</scope>
    <source>
        <strain evidence="5">DYQJB</strain>
        <tissue evidence="5">Leaf</tissue>
    </source>
</reference>
<evidence type="ECO:0000256" key="3">
    <source>
        <dbReference type="SAM" id="MobiDB-lite"/>
    </source>
</evidence>
<dbReference type="SUPFAM" id="SSF53335">
    <property type="entry name" value="S-adenosyl-L-methionine-dependent methyltransferases"/>
    <property type="match status" value="1"/>
</dbReference>
<feature type="compositionally biased region" description="Low complexity" evidence="3">
    <location>
        <begin position="254"/>
        <end position="275"/>
    </location>
</feature>